<keyword evidence="3" id="KW-1185">Reference proteome</keyword>
<reference evidence="2 3" key="1">
    <citation type="submission" date="2016-02" db="EMBL/GenBank/DDBJ databases">
        <title>Genome analysis of coral dinoflagellate symbionts highlights evolutionary adaptations to a symbiotic lifestyle.</title>
        <authorList>
            <person name="Aranda M."/>
            <person name="Li Y."/>
            <person name="Liew Y.J."/>
            <person name="Baumgarten S."/>
            <person name="Simakov O."/>
            <person name="Wilson M."/>
            <person name="Piel J."/>
            <person name="Ashoor H."/>
            <person name="Bougouffa S."/>
            <person name="Bajic V.B."/>
            <person name="Ryu T."/>
            <person name="Ravasi T."/>
            <person name="Bayer T."/>
            <person name="Micklem G."/>
            <person name="Kim H."/>
            <person name="Bhak J."/>
            <person name="Lajeunesse T.C."/>
            <person name="Voolstra C.R."/>
        </authorList>
    </citation>
    <scope>NUCLEOTIDE SEQUENCE [LARGE SCALE GENOMIC DNA]</scope>
    <source>
        <strain evidence="2 3">CCMP2467</strain>
    </source>
</reference>
<dbReference type="Proteomes" id="UP000186817">
    <property type="component" value="Unassembled WGS sequence"/>
</dbReference>
<dbReference type="OrthoDB" id="10271033at2759"/>
<name>A0A1Q9CEE5_SYMMI</name>
<gene>
    <name evidence="2" type="ORF">AK812_SmicGene38211</name>
</gene>
<feature type="region of interest" description="Disordered" evidence="1">
    <location>
        <begin position="56"/>
        <end position="97"/>
    </location>
</feature>
<dbReference type="AlphaFoldDB" id="A0A1Q9CEE5"/>
<comment type="caution">
    <text evidence="2">The sequence shown here is derived from an EMBL/GenBank/DDBJ whole genome shotgun (WGS) entry which is preliminary data.</text>
</comment>
<evidence type="ECO:0000313" key="2">
    <source>
        <dbReference type="EMBL" id="OLP81266.1"/>
    </source>
</evidence>
<accession>A0A1Q9CEE5</accession>
<sequence length="97" mass="10370">MLLDASYAPELVALSTGPLSVLYPESVFRQWPCSVAFTMLLKTLLRRSNPLAYAQMEGEGEAGTHPGQEPATEASLTPTVLGARCDEPKPPTLPDGI</sequence>
<organism evidence="2 3">
    <name type="scientific">Symbiodinium microadriaticum</name>
    <name type="common">Dinoflagellate</name>
    <name type="synonym">Zooxanthella microadriatica</name>
    <dbReference type="NCBI Taxonomy" id="2951"/>
    <lineage>
        <taxon>Eukaryota</taxon>
        <taxon>Sar</taxon>
        <taxon>Alveolata</taxon>
        <taxon>Dinophyceae</taxon>
        <taxon>Suessiales</taxon>
        <taxon>Symbiodiniaceae</taxon>
        <taxon>Symbiodinium</taxon>
    </lineage>
</organism>
<evidence type="ECO:0000313" key="3">
    <source>
        <dbReference type="Proteomes" id="UP000186817"/>
    </source>
</evidence>
<evidence type="ECO:0000256" key="1">
    <source>
        <dbReference type="SAM" id="MobiDB-lite"/>
    </source>
</evidence>
<proteinExistence type="predicted"/>
<dbReference type="EMBL" id="LSRX01001297">
    <property type="protein sequence ID" value="OLP81266.1"/>
    <property type="molecule type" value="Genomic_DNA"/>
</dbReference>
<protein>
    <submittedName>
        <fullName evidence="2">Uncharacterized protein</fullName>
    </submittedName>
</protein>